<keyword evidence="2" id="KW-1185">Reference proteome</keyword>
<sequence>MWGFVGVRISTSHVVPTTQQSIGTGPRAVLGLRLSTHWPLMSENLPIFLRNGGATPSPLEQQRVFSFPRGLIREQTTDSVPSLVP</sequence>
<gene>
    <name evidence="1" type="ORF">AVEN_274930_1</name>
</gene>
<accession>A0A4Y2MPX6</accession>
<name>A0A4Y2MPX6_ARAVE</name>
<organism evidence="1 2">
    <name type="scientific">Araneus ventricosus</name>
    <name type="common">Orbweaver spider</name>
    <name type="synonym">Epeira ventricosa</name>
    <dbReference type="NCBI Taxonomy" id="182803"/>
    <lineage>
        <taxon>Eukaryota</taxon>
        <taxon>Metazoa</taxon>
        <taxon>Ecdysozoa</taxon>
        <taxon>Arthropoda</taxon>
        <taxon>Chelicerata</taxon>
        <taxon>Arachnida</taxon>
        <taxon>Araneae</taxon>
        <taxon>Araneomorphae</taxon>
        <taxon>Entelegynae</taxon>
        <taxon>Araneoidea</taxon>
        <taxon>Araneidae</taxon>
        <taxon>Araneus</taxon>
    </lineage>
</organism>
<protein>
    <submittedName>
        <fullName evidence="1">Uncharacterized protein</fullName>
    </submittedName>
</protein>
<dbReference type="Proteomes" id="UP000499080">
    <property type="component" value="Unassembled WGS sequence"/>
</dbReference>
<dbReference type="AlphaFoldDB" id="A0A4Y2MPX6"/>
<evidence type="ECO:0000313" key="2">
    <source>
        <dbReference type="Proteomes" id="UP000499080"/>
    </source>
</evidence>
<proteinExistence type="predicted"/>
<comment type="caution">
    <text evidence="1">The sequence shown here is derived from an EMBL/GenBank/DDBJ whole genome shotgun (WGS) entry which is preliminary data.</text>
</comment>
<evidence type="ECO:0000313" key="1">
    <source>
        <dbReference type="EMBL" id="GBN28743.1"/>
    </source>
</evidence>
<dbReference type="EMBL" id="BGPR01007686">
    <property type="protein sequence ID" value="GBN28743.1"/>
    <property type="molecule type" value="Genomic_DNA"/>
</dbReference>
<reference evidence="1 2" key="1">
    <citation type="journal article" date="2019" name="Sci. Rep.">
        <title>Orb-weaving spider Araneus ventricosus genome elucidates the spidroin gene catalogue.</title>
        <authorList>
            <person name="Kono N."/>
            <person name="Nakamura H."/>
            <person name="Ohtoshi R."/>
            <person name="Moran D.A.P."/>
            <person name="Shinohara A."/>
            <person name="Yoshida Y."/>
            <person name="Fujiwara M."/>
            <person name="Mori M."/>
            <person name="Tomita M."/>
            <person name="Arakawa K."/>
        </authorList>
    </citation>
    <scope>NUCLEOTIDE SEQUENCE [LARGE SCALE GENOMIC DNA]</scope>
</reference>